<dbReference type="PROSITE" id="PS00041">
    <property type="entry name" value="HTH_ARAC_FAMILY_1"/>
    <property type="match status" value="1"/>
</dbReference>
<gene>
    <name evidence="5" type="ORF">GCM10023093_25230</name>
</gene>
<evidence type="ECO:0000256" key="1">
    <source>
        <dbReference type="ARBA" id="ARBA00023015"/>
    </source>
</evidence>
<dbReference type="Pfam" id="PF12833">
    <property type="entry name" value="HTH_18"/>
    <property type="match status" value="1"/>
</dbReference>
<dbReference type="InterPro" id="IPR009057">
    <property type="entry name" value="Homeodomain-like_sf"/>
</dbReference>
<evidence type="ECO:0000313" key="6">
    <source>
        <dbReference type="Proteomes" id="UP001500067"/>
    </source>
</evidence>
<dbReference type="InterPro" id="IPR018062">
    <property type="entry name" value="HTH_AraC-typ_CS"/>
</dbReference>
<evidence type="ECO:0000259" key="4">
    <source>
        <dbReference type="PROSITE" id="PS01124"/>
    </source>
</evidence>
<dbReference type="PROSITE" id="PS01124">
    <property type="entry name" value="HTH_ARAC_FAMILY_2"/>
    <property type="match status" value="1"/>
</dbReference>
<reference evidence="6" key="1">
    <citation type="journal article" date="2019" name="Int. J. Syst. Evol. Microbiol.">
        <title>The Global Catalogue of Microorganisms (GCM) 10K type strain sequencing project: providing services to taxonomists for standard genome sequencing and annotation.</title>
        <authorList>
            <consortium name="The Broad Institute Genomics Platform"/>
            <consortium name="The Broad Institute Genome Sequencing Center for Infectious Disease"/>
            <person name="Wu L."/>
            <person name="Ma J."/>
        </authorList>
    </citation>
    <scope>NUCLEOTIDE SEQUENCE [LARGE SCALE GENOMIC DNA]</scope>
    <source>
        <strain evidence="6">JCM 32105</strain>
    </source>
</reference>
<dbReference type="Gene3D" id="1.10.10.60">
    <property type="entry name" value="Homeodomain-like"/>
    <property type="match status" value="2"/>
</dbReference>
<dbReference type="SUPFAM" id="SSF46689">
    <property type="entry name" value="Homeodomain-like"/>
    <property type="match status" value="2"/>
</dbReference>
<sequence length="307" mass="35297">MVVLLNSFPDINMIRQLKNNAARGENEWRNVVLNFSCGQASRLDLESPYSLFLNRTGHSHCKVNRDHYRVETDTYLFSQPGDLYGLTIDNLHKTEICNIHICKRFFEGVAHSLTHTHAAQLDAPDDMATNARFVTQLYRKDEALNAILDRLIAPGTYKEGLFEPVLMQLVEHLLLQNEDVRKSISKLPFVKAAVRSDIYRRLALAKDIIHSGYTGPLDLDSICRETGMSKFHFLRLFKVQYRLTPHQYLTEVRMQKGLQMLEHSGESISAIAAHLGYEYPNSFIKAFRKTYDISPLQYRKSEISNFG</sequence>
<organism evidence="5 6">
    <name type="scientific">Nemorincola caseinilytica</name>
    <dbReference type="NCBI Taxonomy" id="2054315"/>
    <lineage>
        <taxon>Bacteria</taxon>
        <taxon>Pseudomonadati</taxon>
        <taxon>Bacteroidota</taxon>
        <taxon>Chitinophagia</taxon>
        <taxon>Chitinophagales</taxon>
        <taxon>Chitinophagaceae</taxon>
        <taxon>Nemorincola</taxon>
    </lineage>
</organism>
<dbReference type="Proteomes" id="UP001500067">
    <property type="component" value="Unassembled WGS sequence"/>
</dbReference>
<keyword evidence="6" id="KW-1185">Reference proteome</keyword>
<accession>A0ABP8NMM4</accession>
<dbReference type="EMBL" id="BAABFA010000018">
    <property type="protein sequence ID" value="GAA4468144.1"/>
    <property type="molecule type" value="Genomic_DNA"/>
</dbReference>
<evidence type="ECO:0000256" key="2">
    <source>
        <dbReference type="ARBA" id="ARBA00023125"/>
    </source>
</evidence>
<dbReference type="InterPro" id="IPR050204">
    <property type="entry name" value="AraC_XylS_family_regulators"/>
</dbReference>
<comment type="caution">
    <text evidence="5">The sequence shown here is derived from an EMBL/GenBank/DDBJ whole genome shotgun (WGS) entry which is preliminary data.</text>
</comment>
<evidence type="ECO:0000313" key="5">
    <source>
        <dbReference type="EMBL" id="GAA4468144.1"/>
    </source>
</evidence>
<dbReference type="InterPro" id="IPR018060">
    <property type="entry name" value="HTH_AraC"/>
</dbReference>
<keyword evidence="1" id="KW-0805">Transcription regulation</keyword>
<evidence type="ECO:0000256" key="3">
    <source>
        <dbReference type="ARBA" id="ARBA00023163"/>
    </source>
</evidence>
<proteinExistence type="predicted"/>
<dbReference type="PANTHER" id="PTHR46796">
    <property type="entry name" value="HTH-TYPE TRANSCRIPTIONAL ACTIVATOR RHAS-RELATED"/>
    <property type="match status" value="1"/>
</dbReference>
<keyword evidence="3" id="KW-0804">Transcription</keyword>
<dbReference type="PANTHER" id="PTHR46796:SF2">
    <property type="entry name" value="TRANSCRIPTIONAL REGULATORY PROTEIN"/>
    <property type="match status" value="1"/>
</dbReference>
<protein>
    <recommendedName>
        <fullName evidence="4">HTH araC/xylS-type domain-containing protein</fullName>
    </recommendedName>
</protein>
<feature type="domain" description="HTH araC/xylS-type" evidence="4">
    <location>
        <begin position="203"/>
        <end position="301"/>
    </location>
</feature>
<dbReference type="RefSeq" id="WP_345083758.1">
    <property type="nucleotide sequence ID" value="NZ_BAABFA010000018.1"/>
</dbReference>
<name>A0ABP8NMM4_9BACT</name>
<keyword evidence="2" id="KW-0238">DNA-binding</keyword>
<dbReference type="SMART" id="SM00342">
    <property type="entry name" value="HTH_ARAC"/>
    <property type="match status" value="1"/>
</dbReference>